<evidence type="ECO:0000256" key="10">
    <source>
        <dbReference type="ARBA" id="ARBA00023224"/>
    </source>
</evidence>
<evidence type="ECO:0000256" key="13">
    <source>
        <dbReference type="SAM" id="Phobius"/>
    </source>
</evidence>
<evidence type="ECO:0000256" key="8">
    <source>
        <dbReference type="ARBA" id="ARBA00023170"/>
    </source>
</evidence>
<dbReference type="GO" id="GO:0005886">
    <property type="term" value="C:plasma membrane"/>
    <property type="evidence" value="ECO:0007669"/>
    <property type="project" value="UniProtKB-SubCell"/>
</dbReference>
<dbReference type="GO" id="GO:0004930">
    <property type="term" value="F:G protein-coupled receptor activity"/>
    <property type="evidence" value="ECO:0007669"/>
    <property type="project" value="UniProtKB-KW"/>
</dbReference>
<keyword evidence="4 13" id="KW-1133">Transmembrane helix</keyword>
<keyword evidence="7" id="KW-1015">Disulfide bond</keyword>
<protein>
    <submittedName>
        <fullName evidence="15">G-protein coupled receptor 54</fullName>
    </submittedName>
</protein>
<evidence type="ECO:0000256" key="3">
    <source>
        <dbReference type="ARBA" id="ARBA00022692"/>
    </source>
</evidence>
<evidence type="ECO:0000256" key="11">
    <source>
        <dbReference type="RuleBase" id="RU000688"/>
    </source>
</evidence>
<dbReference type="Proteomes" id="UP001152320">
    <property type="component" value="Chromosome 14"/>
</dbReference>
<reference evidence="15" key="1">
    <citation type="submission" date="2021-10" db="EMBL/GenBank/DDBJ databases">
        <title>Tropical sea cucumber genome reveals ecological adaptation and Cuvierian tubules defense mechanism.</title>
        <authorList>
            <person name="Chen T."/>
        </authorList>
    </citation>
    <scope>NUCLEOTIDE SEQUENCE</scope>
    <source>
        <strain evidence="15">Nanhai2018</strain>
        <tissue evidence="15">Muscle</tissue>
    </source>
</reference>
<accession>A0A9Q1BN87</accession>
<organism evidence="15 16">
    <name type="scientific">Holothuria leucospilota</name>
    <name type="common">Black long sea cucumber</name>
    <name type="synonym">Mertensiothuria leucospilota</name>
    <dbReference type="NCBI Taxonomy" id="206669"/>
    <lineage>
        <taxon>Eukaryota</taxon>
        <taxon>Metazoa</taxon>
        <taxon>Echinodermata</taxon>
        <taxon>Eleutherozoa</taxon>
        <taxon>Echinozoa</taxon>
        <taxon>Holothuroidea</taxon>
        <taxon>Aspidochirotacea</taxon>
        <taxon>Aspidochirotida</taxon>
        <taxon>Holothuriidae</taxon>
        <taxon>Holothuria</taxon>
    </lineage>
</organism>
<evidence type="ECO:0000313" key="15">
    <source>
        <dbReference type="EMBL" id="KAJ8029792.1"/>
    </source>
</evidence>
<dbReference type="InterPro" id="IPR017452">
    <property type="entry name" value="GPCR_Rhodpsn_7TM"/>
</dbReference>
<evidence type="ECO:0000256" key="12">
    <source>
        <dbReference type="SAM" id="MobiDB-lite"/>
    </source>
</evidence>
<dbReference type="OrthoDB" id="2132067at2759"/>
<evidence type="ECO:0000256" key="1">
    <source>
        <dbReference type="ARBA" id="ARBA00004651"/>
    </source>
</evidence>
<feature type="region of interest" description="Disordered" evidence="12">
    <location>
        <begin position="333"/>
        <end position="368"/>
    </location>
</feature>
<keyword evidence="2" id="KW-1003">Cell membrane</keyword>
<comment type="caution">
    <text evidence="15">The sequence shown here is derived from an EMBL/GenBank/DDBJ whole genome shotgun (WGS) entry which is preliminary data.</text>
</comment>
<comment type="subcellular location">
    <subcellularLocation>
        <location evidence="1">Cell membrane</location>
        <topology evidence="1">Multi-pass membrane protein</topology>
    </subcellularLocation>
</comment>
<dbReference type="Gene3D" id="1.20.1070.10">
    <property type="entry name" value="Rhodopsin 7-helix transmembrane proteins"/>
    <property type="match status" value="1"/>
</dbReference>
<dbReference type="PROSITE" id="PS00237">
    <property type="entry name" value="G_PROTEIN_RECEP_F1_1"/>
    <property type="match status" value="1"/>
</dbReference>
<feature type="transmembrane region" description="Helical" evidence="13">
    <location>
        <begin position="289"/>
        <end position="318"/>
    </location>
</feature>
<evidence type="ECO:0000256" key="2">
    <source>
        <dbReference type="ARBA" id="ARBA00022475"/>
    </source>
</evidence>
<feature type="transmembrane region" description="Helical" evidence="13">
    <location>
        <begin position="120"/>
        <end position="139"/>
    </location>
</feature>
<dbReference type="InterPro" id="IPR000276">
    <property type="entry name" value="GPCR_Rhodpsn"/>
</dbReference>
<evidence type="ECO:0000256" key="5">
    <source>
        <dbReference type="ARBA" id="ARBA00023040"/>
    </source>
</evidence>
<dbReference type="PANTHER" id="PTHR45695:SF23">
    <property type="entry name" value="GALANIN-LIKE G-PROTEIN COUPLED RECEPTOR NPR-9"/>
    <property type="match status" value="1"/>
</dbReference>
<dbReference type="PRINTS" id="PR00237">
    <property type="entry name" value="GPCRRHODOPSN"/>
</dbReference>
<feature type="compositionally biased region" description="Polar residues" evidence="12">
    <location>
        <begin position="341"/>
        <end position="368"/>
    </location>
</feature>
<feature type="transmembrane region" description="Helical" evidence="13">
    <location>
        <begin position="256"/>
        <end position="277"/>
    </location>
</feature>
<keyword evidence="16" id="KW-1185">Reference proteome</keyword>
<evidence type="ECO:0000256" key="9">
    <source>
        <dbReference type="ARBA" id="ARBA00023180"/>
    </source>
</evidence>
<feature type="transmembrane region" description="Helical" evidence="13">
    <location>
        <begin position="40"/>
        <end position="67"/>
    </location>
</feature>
<dbReference type="PANTHER" id="PTHR45695">
    <property type="entry name" value="LEUCOKININ RECEPTOR-RELATED"/>
    <property type="match status" value="1"/>
</dbReference>
<evidence type="ECO:0000259" key="14">
    <source>
        <dbReference type="PROSITE" id="PS50262"/>
    </source>
</evidence>
<sequence>MDDTTSNADLYFSNATPANTYTPEYSYYSEYPGEMGGGPFYTIVFLVFIGIILVSVAGNSLVIFIVLRYRNMRISVTNFYIMNVALSDVVYTLFCMPITSYLFLSYYWIFGEFLCKFFSILQPVATVQVTCTTLTVMTVDRYYVIISPLQSRQTRTIPRAAVISVAVWIFSFIVHIPSGVLYRIHIHEEHPYCNLPEGAGRGYLIFLFLSTYFIPLTIIGICYGLILSHLWKLSRNGSSKETSVQTATKKWKTTKIVLTVILLFALCWLPIHIFNIWESMQTDASNIHNSWLVACIHTFSLCLAYANSCINPFVYALAGTSFRKHIDRLSPWSAKRRGKAPNSTTKYSLQKNDTSRTEPTLMSHSTHL</sequence>
<dbReference type="EMBL" id="JAIZAY010000014">
    <property type="protein sequence ID" value="KAJ8029792.1"/>
    <property type="molecule type" value="Genomic_DNA"/>
</dbReference>
<dbReference type="SUPFAM" id="SSF81321">
    <property type="entry name" value="Family A G protein-coupled receptor-like"/>
    <property type="match status" value="1"/>
</dbReference>
<feature type="transmembrane region" description="Helical" evidence="13">
    <location>
        <begin position="202"/>
        <end position="226"/>
    </location>
</feature>
<evidence type="ECO:0000313" key="16">
    <source>
        <dbReference type="Proteomes" id="UP001152320"/>
    </source>
</evidence>
<dbReference type="PROSITE" id="PS50262">
    <property type="entry name" value="G_PROTEIN_RECEP_F1_2"/>
    <property type="match status" value="1"/>
</dbReference>
<keyword evidence="10 11" id="KW-0807">Transducer</keyword>
<keyword evidence="5 11" id="KW-0297">G-protein coupled receptor</keyword>
<dbReference type="AlphaFoldDB" id="A0A9Q1BN87"/>
<keyword evidence="9" id="KW-0325">Glycoprotein</keyword>
<feature type="transmembrane region" description="Helical" evidence="13">
    <location>
        <begin position="160"/>
        <end position="182"/>
    </location>
</feature>
<evidence type="ECO:0000256" key="6">
    <source>
        <dbReference type="ARBA" id="ARBA00023136"/>
    </source>
</evidence>
<evidence type="ECO:0000256" key="7">
    <source>
        <dbReference type="ARBA" id="ARBA00023157"/>
    </source>
</evidence>
<comment type="similarity">
    <text evidence="11">Belongs to the G-protein coupled receptor 1 family.</text>
</comment>
<proteinExistence type="inferred from homology"/>
<gene>
    <name evidence="15" type="ORF">HOLleu_29282</name>
</gene>
<feature type="transmembrane region" description="Helical" evidence="13">
    <location>
        <begin position="79"/>
        <end position="108"/>
    </location>
</feature>
<keyword evidence="6 13" id="KW-0472">Membrane</keyword>
<name>A0A9Q1BN87_HOLLE</name>
<evidence type="ECO:0000256" key="4">
    <source>
        <dbReference type="ARBA" id="ARBA00022989"/>
    </source>
</evidence>
<keyword evidence="8 11" id="KW-0675">Receptor</keyword>
<feature type="domain" description="G-protein coupled receptors family 1 profile" evidence="14">
    <location>
        <begin position="58"/>
        <end position="315"/>
    </location>
</feature>
<dbReference type="Pfam" id="PF00001">
    <property type="entry name" value="7tm_1"/>
    <property type="match status" value="1"/>
</dbReference>
<keyword evidence="3 11" id="KW-0812">Transmembrane</keyword>